<proteinExistence type="predicted"/>
<keyword evidence="2" id="KW-1185">Reference proteome</keyword>
<protein>
    <recommendedName>
        <fullName evidence="3">Transposase</fullName>
    </recommendedName>
</protein>
<gene>
    <name evidence="1" type="ORF">Pla110_42750</name>
</gene>
<evidence type="ECO:0000313" key="1">
    <source>
        <dbReference type="EMBL" id="QDU82517.1"/>
    </source>
</evidence>
<name>A0A518CTF9_9PLAN</name>
<accession>A0A518CTF9</accession>
<dbReference type="EMBL" id="CP036281">
    <property type="protein sequence ID" value="QDU82517.1"/>
    <property type="molecule type" value="Genomic_DNA"/>
</dbReference>
<evidence type="ECO:0000313" key="2">
    <source>
        <dbReference type="Proteomes" id="UP000317178"/>
    </source>
</evidence>
<sequence length="128" mass="14578">MARQQYKALESLVFSLAEYFYDTTLSNVSFHITDTTFRNVLKTNGIEPAPDRPASMSWQTFLKAHWEAIFAVDFTTVKVWTKSGLTKFYVMAVIELKFRKVEIAGITTEPNTQWVTQVARNLTGDDGS</sequence>
<dbReference type="KEGG" id="plon:Pla110_42750"/>
<reference evidence="1 2" key="1">
    <citation type="submission" date="2019-02" db="EMBL/GenBank/DDBJ databases">
        <title>Deep-cultivation of Planctomycetes and their phenomic and genomic characterization uncovers novel biology.</title>
        <authorList>
            <person name="Wiegand S."/>
            <person name="Jogler M."/>
            <person name="Boedeker C."/>
            <person name="Pinto D."/>
            <person name="Vollmers J."/>
            <person name="Rivas-Marin E."/>
            <person name="Kohn T."/>
            <person name="Peeters S.H."/>
            <person name="Heuer A."/>
            <person name="Rast P."/>
            <person name="Oberbeckmann S."/>
            <person name="Bunk B."/>
            <person name="Jeske O."/>
            <person name="Meyerdierks A."/>
            <person name="Storesund J.E."/>
            <person name="Kallscheuer N."/>
            <person name="Luecker S."/>
            <person name="Lage O.M."/>
            <person name="Pohl T."/>
            <person name="Merkel B.J."/>
            <person name="Hornburger P."/>
            <person name="Mueller R.-W."/>
            <person name="Bruemmer F."/>
            <person name="Labrenz M."/>
            <person name="Spormann A.M."/>
            <person name="Op den Camp H."/>
            <person name="Overmann J."/>
            <person name="Amann R."/>
            <person name="Jetten M.S.M."/>
            <person name="Mascher T."/>
            <person name="Medema M.H."/>
            <person name="Devos D.P."/>
            <person name="Kaster A.-K."/>
            <person name="Ovreas L."/>
            <person name="Rohde M."/>
            <person name="Galperin M.Y."/>
            <person name="Jogler C."/>
        </authorList>
    </citation>
    <scope>NUCLEOTIDE SEQUENCE [LARGE SCALE GENOMIC DNA]</scope>
    <source>
        <strain evidence="1 2">Pla110</strain>
    </source>
</reference>
<organism evidence="1 2">
    <name type="scientific">Polystyrenella longa</name>
    <dbReference type="NCBI Taxonomy" id="2528007"/>
    <lineage>
        <taxon>Bacteria</taxon>
        <taxon>Pseudomonadati</taxon>
        <taxon>Planctomycetota</taxon>
        <taxon>Planctomycetia</taxon>
        <taxon>Planctomycetales</taxon>
        <taxon>Planctomycetaceae</taxon>
        <taxon>Polystyrenella</taxon>
    </lineage>
</organism>
<dbReference type="RefSeq" id="WP_144998788.1">
    <property type="nucleotide sequence ID" value="NZ_CP036281.1"/>
</dbReference>
<evidence type="ECO:0008006" key="3">
    <source>
        <dbReference type="Google" id="ProtNLM"/>
    </source>
</evidence>
<dbReference type="Proteomes" id="UP000317178">
    <property type="component" value="Chromosome"/>
</dbReference>
<dbReference type="AlphaFoldDB" id="A0A518CTF9"/>
<dbReference type="OrthoDB" id="239066at2"/>